<dbReference type="CDD" id="cd04586">
    <property type="entry name" value="CBS_pair_BON_assoc"/>
    <property type="match status" value="1"/>
</dbReference>
<feature type="domain" description="CBS" evidence="3">
    <location>
        <begin position="98"/>
        <end position="154"/>
    </location>
</feature>
<proteinExistence type="predicted"/>
<feature type="domain" description="CBS" evidence="3">
    <location>
        <begin position="8"/>
        <end position="65"/>
    </location>
</feature>
<dbReference type="PROSITE" id="PS51371">
    <property type="entry name" value="CBS"/>
    <property type="match status" value="2"/>
</dbReference>
<dbReference type="InterPro" id="IPR000644">
    <property type="entry name" value="CBS_dom"/>
</dbReference>
<evidence type="ECO:0000259" key="3">
    <source>
        <dbReference type="PROSITE" id="PS51371"/>
    </source>
</evidence>
<evidence type="ECO:0000313" key="5">
    <source>
        <dbReference type="Proteomes" id="UP001446205"/>
    </source>
</evidence>
<dbReference type="Proteomes" id="UP001446205">
    <property type="component" value="Unassembled WGS sequence"/>
</dbReference>
<keyword evidence="1 2" id="KW-0129">CBS domain</keyword>
<dbReference type="Gene3D" id="3.10.580.10">
    <property type="entry name" value="CBS-domain"/>
    <property type="match status" value="1"/>
</dbReference>
<keyword evidence="5" id="KW-1185">Reference proteome</keyword>
<dbReference type="InterPro" id="IPR051257">
    <property type="entry name" value="Diverse_CBS-Domain"/>
</dbReference>
<evidence type="ECO:0000313" key="4">
    <source>
        <dbReference type="EMBL" id="MEK8090607.1"/>
    </source>
</evidence>
<sequence length="154" mass="16844">MACAQDIMSSNVVSVNANDSVDTVAKVFLETRHHSVPVVDEQGRLQGIISQEDLIDARRKVHLPTVFTLLDSFIPLGGFQEFAHELRKATASTALELASTEVVTARPEESADDVAEKLAHSHIHALPVVDGENRLLGIVTRSDVLRELIQRSRG</sequence>
<protein>
    <submittedName>
        <fullName evidence="4">CBS domain-containing protein</fullName>
    </submittedName>
</protein>
<accession>A0ABU9DAQ5</accession>
<dbReference type="EMBL" id="JBBPCO010000013">
    <property type="protein sequence ID" value="MEK8090607.1"/>
    <property type="molecule type" value="Genomic_DNA"/>
</dbReference>
<dbReference type="PANTHER" id="PTHR43080">
    <property type="entry name" value="CBS DOMAIN-CONTAINING PROTEIN CBSX3, MITOCHONDRIAL"/>
    <property type="match status" value="1"/>
</dbReference>
<evidence type="ECO:0000256" key="1">
    <source>
        <dbReference type="ARBA" id="ARBA00023122"/>
    </source>
</evidence>
<dbReference type="RefSeq" id="WP_341371661.1">
    <property type="nucleotide sequence ID" value="NZ_JBBPCO010000013.1"/>
</dbReference>
<reference evidence="4 5" key="1">
    <citation type="submission" date="2024-04" db="EMBL/GenBank/DDBJ databases">
        <authorList>
            <person name="Abashina T."/>
            <person name="Shaikin A."/>
        </authorList>
    </citation>
    <scope>NUCLEOTIDE SEQUENCE [LARGE SCALE GENOMIC DNA]</scope>
    <source>
        <strain evidence="4 5">AAFK</strain>
    </source>
</reference>
<dbReference type="InterPro" id="IPR046342">
    <property type="entry name" value="CBS_dom_sf"/>
</dbReference>
<dbReference type="Pfam" id="PF00571">
    <property type="entry name" value="CBS"/>
    <property type="match status" value="2"/>
</dbReference>
<name>A0ABU9DAQ5_9PROT</name>
<dbReference type="SMART" id="SM00116">
    <property type="entry name" value="CBS"/>
    <property type="match status" value="2"/>
</dbReference>
<comment type="caution">
    <text evidence="4">The sequence shown here is derived from an EMBL/GenBank/DDBJ whole genome shotgun (WGS) entry which is preliminary data.</text>
</comment>
<dbReference type="PANTHER" id="PTHR43080:SF29">
    <property type="entry name" value="OS02G0818000 PROTEIN"/>
    <property type="match status" value="1"/>
</dbReference>
<dbReference type="SUPFAM" id="SSF54631">
    <property type="entry name" value="CBS-domain pair"/>
    <property type="match status" value="1"/>
</dbReference>
<gene>
    <name evidence="4" type="ORF">WOB96_12660</name>
</gene>
<organism evidence="4 5">
    <name type="scientific">Thermithiobacillus plumbiphilus</name>
    <dbReference type="NCBI Taxonomy" id="1729899"/>
    <lineage>
        <taxon>Bacteria</taxon>
        <taxon>Pseudomonadati</taxon>
        <taxon>Pseudomonadota</taxon>
        <taxon>Acidithiobacillia</taxon>
        <taxon>Acidithiobacillales</taxon>
        <taxon>Thermithiobacillaceae</taxon>
        <taxon>Thermithiobacillus</taxon>
    </lineage>
</organism>
<evidence type="ECO:0000256" key="2">
    <source>
        <dbReference type="PROSITE-ProRule" id="PRU00703"/>
    </source>
</evidence>